<name>A0AAN8P8E8_9PEZI</name>
<protein>
    <submittedName>
        <fullName evidence="2">Uncharacterized protein</fullName>
    </submittedName>
</protein>
<organism evidence="2 3">
    <name type="scientific">Arthrobotrys conoides</name>
    <dbReference type="NCBI Taxonomy" id="74498"/>
    <lineage>
        <taxon>Eukaryota</taxon>
        <taxon>Fungi</taxon>
        <taxon>Dikarya</taxon>
        <taxon>Ascomycota</taxon>
        <taxon>Pezizomycotina</taxon>
        <taxon>Orbiliomycetes</taxon>
        <taxon>Orbiliales</taxon>
        <taxon>Orbiliaceae</taxon>
        <taxon>Arthrobotrys</taxon>
    </lineage>
</organism>
<keyword evidence="3" id="KW-1185">Reference proteome</keyword>
<evidence type="ECO:0000256" key="1">
    <source>
        <dbReference type="SAM" id="MobiDB-lite"/>
    </source>
</evidence>
<dbReference type="Proteomes" id="UP001307849">
    <property type="component" value="Unassembled WGS sequence"/>
</dbReference>
<feature type="region of interest" description="Disordered" evidence="1">
    <location>
        <begin position="1"/>
        <end position="93"/>
    </location>
</feature>
<comment type="caution">
    <text evidence="2">The sequence shown here is derived from an EMBL/GenBank/DDBJ whole genome shotgun (WGS) entry which is preliminary data.</text>
</comment>
<evidence type="ECO:0000313" key="2">
    <source>
        <dbReference type="EMBL" id="KAK6504066.1"/>
    </source>
</evidence>
<feature type="compositionally biased region" description="Basic and acidic residues" evidence="1">
    <location>
        <begin position="42"/>
        <end position="53"/>
    </location>
</feature>
<dbReference type="EMBL" id="JAVHJM010000010">
    <property type="protein sequence ID" value="KAK6504066.1"/>
    <property type="molecule type" value="Genomic_DNA"/>
</dbReference>
<feature type="compositionally biased region" description="Polar residues" evidence="1">
    <location>
        <begin position="7"/>
        <end position="28"/>
    </location>
</feature>
<sequence>MTKRTEATSPSVAKQNSEAPKSTMSSPSRRSEKAPSGGQVKVHHETAESDSPPKKRQRSRPVSEKTKATSPPSKPSSQKDKTPTSSGKQRKSS</sequence>
<gene>
    <name evidence="2" type="ORF">TWF506_002280</name>
</gene>
<evidence type="ECO:0000313" key="3">
    <source>
        <dbReference type="Proteomes" id="UP001307849"/>
    </source>
</evidence>
<reference evidence="2 3" key="1">
    <citation type="submission" date="2019-10" db="EMBL/GenBank/DDBJ databases">
        <authorList>
            <person name="Palmer J.M."/>
        </authorList>
    </citation>
    <scope>NUCLEOTIDE SEQUENCE [LARGE SCALE GENOMIC DNA]</scope>
    <source>
        <strain evidence="2 3">TWF506</strain>
    </source>
</reference>
<accession>A0AAN8P8E8</accession>
<dbReference type="AlphaFoldDB" id="A0AAN8P8E8"/>
<proteinExistence type="predicted"/>